<accession>A0A4Y2L0P8</accession>
<evidence type="ECO:0000313" key="1">
    <source>
        <dbReference type="EMBL" id="GBN08155.1"/>
    </source>
</evidence>
<comment type="caution">
    <text evidence="1">The sequence shown here is derived from an EMBL/GenBank/DDBJ whole genome shotgun (WGS) entry which is preliminary data.</text>
</comment>
<organism evidence="1 2">
    <name type="scientific">Araneus ventricosus</name>
    <name type="common">Orbweaver spider</name>
    <name type="synonym">Epeira ventricosa</name>
    <dbReference type="NCBI Taxonomy" id="182803"/>
    <lineage>
        <taxon>Eukaryota</taxon>
        <taxon>Metazoa</taxon>
        <taxon>Ecdysozoa</taxon>
        <taxon>Arthropoda</taxon>
        <taxon>Chelicerata</taxon>
        <taxon>Arachnida</taxon>
        <taxon>Araneae</taxon>
        <taxon>Araneomorphae</taxon>
        <taxon>Entelegynae</taxon>
        <taxon>Araneoidea</taxon>
        <taxon>Araneidae</taxon>
        <taxon>Araneus</taxon>
    </lineage>
</organism>
<keyword evidence="2" id="KW-1185">Reference proteome</keyword>
<gene>
    <name evidence="1" type="ORF">AVEN_1026_1</name>
</gene>
<dbReference type="OrthoDB" id="6437659at2759"/>
<proteinExistence type="predicted"/>
<protein>
    <submittedName>
        <fullName evidence="1">Uncharacterized protein</fullName>
    </submittedName>
</protein>
<dbReference type="AlphaFoldDB" id="A0A4Y2L0P8"/>
<dbReference type="EMBL" id="BGPR01005237">
    <property type="protein sequence ID" value="GBN08155.1"/>
    <property type="molecule type" value="Genomic_DNA"/>
</dbReference>
<sequence length="131" mass="14782">MAVLSTSRSMSLNLALKKNRKECSLEIWQDRWNLSETGRRTFIFVPQVNVNRASFNSRTTFIAGHGPFVTVFTGSVYVHTIICLMIKVVQTTGNRLPVTFFFTKPSAEDLSSTCVQILPNAKDPWPDSRVL</sequence>
<name>A0A4Y2L0P8_ARAVE</name>
<evidence type="ECO:0000313" key="2">
    <source>
        <dbReference type="Proteomes" id="UP000499080"/>
    </source>
</evidence>
<dbReference type="Proteomes" id="UP000499080">
    <property type="component" value="Unassembled WGS sequence"/>
</dbReference>
<reference evidence="1 2" key="1">
    <citation type="journal article" date="2019" name="Sci. Rep.">
        <title>Orb-weaving spider Araneus ventricosus genome elucidates the spidroin gene catalogue.</title>
        <authorList>
            <person name="Kono N."/>
            <person name="Nakamura H."/>
            <person name="Ohtoshi R."/>
            <person name="Moran D.A.P."/>
            <person name="Shinohara A."/>
            <person name="Yoshida Y."/>
            <person name="Fujiwara M."/>
            <person name="Mori M."/>
            <person name="Tomita M."/>
            <person name="Arakawa K."/>
        </authorList>
    </citation>
    <scope>NUCLEOTIDE SEQUENCE [LARGE SCALE GENOMIC DNA]</scope>
</reference>